<protein>
    <recommendedName>
        <fullName evidence="13">TIR domain-containing protein</fullName>
    </recommendedName>
</protein>
<comment type="caution">
    <text evidence="14">The sequence shown here is derived from an EMBL/GenBank/DDBJ whole genome shotgun (WGS) entry which is preliminary data.</text>
</comment>
<dbReference type="InterPro" id="IPR000157">
    <property type="entry name" value="TIR_dom"/>
</dbReference>
<feature type="domain" description="TIR" evidence="13">
    <location>
        <begin position="560"/>
        <end position="699"/>
    </location>
</feature>
<dbReference type="InterPro" id="IPR003591">
    <property type="entry name" value="Leu-rich_rpt_typical-subtyp"/>
</dbReference>
<dbReference type="Gene3D" id="3.80.10.10">
    <property type="entry name" value="Ribonuclease Inhibitor"/>
    <property type="match status" value="3"/>
</dbReference>
<evidence type="ECO:0000256" key="6">
    <source>
        <dbReference type="ARBA" id="ARBA00022737"/>
    </source>
</evidence>
<dbReference type="Pfam" id="PF01582">
    <property type="entry name" value="TIR"/>
    <property type="match status" value="1"/>
</dbReference>
<keyword evidence="10" id="KW-0325">Glycoprotein</keyword>
<dbReference type="InterPro" id="IPR001611">
    <property type="entry name" value="Leu-rich_rpt"/>
</dbReference>
<dbReference type="PANTHER" id="PTHR24365">
    <property type="entry name" value="TOLL-LIKE RECEPTOR"/>
    <property type="match status" value="1"/>
</dbReference>
<dbReference type="Proteomes" id="UP001634394">
    <property type="component" value="Unassembled WGS sequence"/>
</dbReference>
<evidence type="ECO:0000259" key="13">
    <source>
        <dbReference type="PROSITE" id="PS50104"/>
    </source>
</evidence>
<evidence type="ECO:0000256" key="9">
    <source>
        <dbReference type="ARBA" id="ARBA00023170"/>
    </source>
</evidence>
<evidence type="ECO:0000256" key="2">
    <source>
        <dbReference type="ARBA" id="ARBA00009634"/>
    </source>
</evidence>
<proteinExistence type="inferred from homology"/>
<dbReference type="SMART" id="SM00255">
    <property type="entry name" value="TIR"/>
    <property type="match status" value="1"/>
</dbReference>
<dbReference type="AlphaFoldDB" id="A0ABD3UHD7"/>
<gene>
    <name evidence="14" type="ORF">ACJMK2_019245</name>
</gene>
<evidence type="ECO:0000256" key="12">
    <source>
        <dbReference type="SAM" id="SignalP"/>
    </source>
</evidence>
<evidence type="ECO:0000256" key="7">
    <source>
        <dbReference type="ARBA" id="ARBA00022989"/>
    </source>
</evidence>
<dbReference type="InterPro" id="IPR000483">
    <property type="entry name" value="Cys-rich_flank_reg_C"/>
</dbReference>
<evidence type="ECO:0000256" key="3">
    <source>
        <dbReference type="ARBA" id="ARBA00022614"/>
    </source>
</evidence>
<dbReference type="PROSITE" id="PS50104">
    <property type="entry name" value="TIR"/>
    <property type="match status" value="1"/>
</dbReference>
<accession>A0ABD3UHD7</accession>
<dbReference type="GO" id="GO:0016020">
    <property type="term" value="C:membrane"/>
    <property type="evidence" value="ECO:0007669"/>
    <property type="project" value="UniProtKB-SubCell"/>
</dbReference>
<dbReference type="EMBL" id="JBJQND010000016">
    <property type="protein sequence ID" value="KAL3848385.1"/>
    <property type="molecule type" value="Genomic_DNA"/>
</dbReference>
<evidence type="ECO:0000256" key="11">
    <source>
        <dbReference type="SAM" id="Phobius"/>
    </source>
</evidence>
<dbReference type="SUPFAM" id="SSF52058">
    <property type="entry name" value="L domain-like"/>
    <property type="match status" value="2"/>
</dbReference>
<evidence type="ECO:0000256" key="5">
    <source>
        <dbReference type="ARBA" id="ARBA00022729"/>
    </source>
</evidence>
<name>A0ABD3UHD7_SINWO</name>
<evidence type="ECO:0000256" key="8">
    <source>
        <dbReference type="ARBA" id="ARBA00023136"/>
    </source>
</evidence>
<dbReference type="PANTHER" id="PTHR24365:SF541">
    <property type="entry name" value="PROTEIN TOLL-RELATED"/>
    <property type="match status" value="1"/>
</dbReference>
<evidence type="ECO:0000256" key="1">
    <source>
        <dbReference type="ARBA" id="ARBA00004479"/>
    </source>
</evidence>
<keyword evidence="3" id="KW-0433">Leucine-rich repeat</keyword>
<keyword evidence="15" id="KW-1185">Reference proteome</keyword>
<dbReference type="InterPro" id="IPR035897">
    <property type="entry name" value="Toll_tir_struct_dom_sf"/>
</dbReference>
<keyword evidence="5 12" id="KW-0732">Signal</keyword>
<sequence length="717" mass="82762">MIIPRHNCEVGRKYPLCVVVLLYASLTLSKADVQCPEPQCKCKNTTVTCTDLSYIPPLPNSTNILIFDKDSLPSLSRNSFSNITHLMITTLKLSKCAIENISFDALSDFKSKLKILDLSGNTDINKQQLSLSLKQLSRINVLTLNQINMGYIKSNYFKGMEKSKLTAIHLQNNNFQTIRDQEFKVFQHLIRLDLSKNVISYAKLSGLSSLIFLKLSSNMLTKVPDFCVNGVSKFPKLRVLKLMRNLIETLNKESWSCLKSLTDLHLDNNPITYLDDNVFSQVIKLRKLYLQSMRIKHISKFAFNNSNLQILFLRHCCIKFRKINVDYENLFYWCPNLRSLILDFIDLHRVNTTSLMSMISPLNKLLGLSLQGTRLEQFPSDFFKPLISLRHLDLTSNLIREWPVTLFSNISKLIILVMAKNKIQVIKEGYFPSSLTDNLTTLDLSANPFDCSCENLWFRKWINSILQKQPNIFSNYFPNSYKCMTPSSLVGTLLMDYNPTDEDCKLWGRVLMDIITISSAAVIVFSCIAVLYIQRWNIRYLLHIILMRNKKNTSLKEADFQYDVYVAYSDKDRSWIRNELWRELQQEKGFELFIRDKSEDPGVARCDSIVNNMYCSRKVVLVISTSFMTCPWCRYQLQVAQARAIHVGSDWLIPVVLGDLKIRHVNKSLHVLLTTGKAILWSEEENGKRLFWSKLIASIENDVNLNDNIEDESLIVN</sequence>
<evidence type="ECO:0000313" key="14">
    <source>
        <dbReference type="EMBL" id="KAL3848385.1"/>
    </source>
</evidence>
<feature type="transmembrane region" description="Helical" evidence="11">
    <location>
        <begin position="506"/>
        <end position="533"/>
    </location>
</feature>
<comment type="subcellular location">
    <subcellularLocation>
        <location evidence="1">Membrane</location>
        <topology evidence="1">Single-pass type I membrane protein</topology>
    </subcellularLocation>
</comment>
<evidence type="ECO:0000256" key="4">
    <source>
        <dbReference type="ARBA" id="ARBA00022692"/>
    </source>
</evidence>
<dbReference type="Pfam" id="PF13855">
    <property type="entry name" value="LRR_8"/>
    <property type="match status" value="3"/>
</dbReference>
<feature type="signal peptide" evidence="12">
    <location>
        <begin position="1"/>
        <end position="31"/>
    </location>
</feature>
<dbReference type="PROSITE" id="PS51450">
    <property type="entry name" value="LRR"/>
    <property type="match status" value="2"/>
</dbReference>
<keyword evidence="8 11" id="KW-0472">Membrane</keyword>
<dbReference type="SUPFAM" id="SSF52200">
    <property type="entry name" value="Toll/Interleukin receptor TIR domain"/>
    <property type="match status" value="1"/>
</dbReference>
<reference evidence="14 15" key="1">
    <citation type="submission" date="2024-11" db="EMBL/GenBank/DDBJ databases">
        <title>Chromosome-level genome assembly of the freshwater bivalve Anodonta woodiana.</title>
        <authorList>
            <person name="Chen X."/>
        </authorList>
    </citation>
    <scope>NUCLEOTIDE SEQUENCE [LARGE SCALE GENOMIC DNA]</scope>
    <source>
        <strain evidence="14">MN2024</strain>
        <tissue evidence="14">Gills</tissue>
    </source>
</reference>
<organism evidence="14 15">
    <name type="scientific">Sinanodonta woodiana</name>
    <name type="common">Chinese pond mussel</name>
    <name type="synonym">Anodonta woodiana</name>
    <dbReference type="NCBI Taxonomy" id="1069815"/>
    <lineage>
        <taxon>Eukaryota</taxon>
        <taxon>Metazoa</taxon>
        <taxon>Spiralia</taxon>
        <taxon>Lophotrochozoa</taxon>
        <taxon>Mollusca</taxon>
        <taxon>Bivalvia</taxon>
        <taxon>Autobranchia</taxon>
        <taxon>Heteroconchia</taxon>
        <taxon>Palaeoheterodonta</taxon>
        <taxon>Unionida</taxon>
        <taxon>Unionoidea</taxon>
        <taxon>Unionidae</taxon>
        <taxon>Unioninae</taxon>
        <taxon>Sinanodonta</taxon>
    </lineage>
</organism>
<keyword evidence="4 11" id="KW-0812">Transmembrane</keyword>
<dbReference type="SMART" id="SM00369">
    <property type="entry name" value="LRR_TYP"/>
    <property type="match status" value="7"/>
</dbReference>
<keyword evidence="9" id="KW-0675">Receptor</keyword>
<evidence type="ECO:0000256" key="10">
    <source>
        <dbReference type="ARBA" id="ARBA00023180"/>
    </source>
</evidence>
<keyword evidence="6" id="KW-0677">Repeat</keyword>
<dbReference type="SMART" id="SM00082">
    <property type="entry name" value="LRRCT"/>
    <property type="match status" value="1"/>
</dbReference>
<dbReference type="InterPro" id="IPR032675">
    <property type="entry name" value="LRR_dom_sf"/>
</dbReference>
<dbReference type="Gene3D" id="3.40.50.10140">
    <property type="entry name" value="Toll/interleukin-1 receptor homology (TIR) domain"/>
    <property type="match status" value="1"/>
</dbReference>
<evidence type="ECO:0000313" key="15">
    <source>
        <dbReference type="Proteomes" id="UP001634394"/>
    </source>
</evidence>
<feature type="chain" id="PRO_5044865589" description="TIR domain-containing protein" evidence="12">
    <location>
        <begin position="32"/>
        <end position="717"/>
    </location>
</feature>
<comment type="similarity">
    <text evidence="2">Belongs to the Toll-like receptor family.</text>
</comment>
<keyword evidence="7 11" id="KW-1133">Transmembrane helix</keyword>